<dbReference type="Proteomes" id="UP000183945">
    <property type="component" value="Unassembled WGS sequence"/>
</dbReference>
<dbReference type="InterPro" id="IPR027417">
    <property type="entry name" value="P-loop_NTPase"/>
</dbReference>
<organism evidence="4 5">
    <name type="scientific">Salegentibacter echinorum</name>
    <dbReference type="NCBI Taxonomy" id="1073325"/>
    <lineage>
        <taxon>Bacteria</taxon>
        <taxon>Pseudomonadati</taxon>
        <taxon>Bacteroidota</taxon>
        <taxon>Flavobacteriia</taxon>
        <taxon>Flavobacteriales</taxon>
        <taxon>Flavobacteriaceae</taxon>
        <taxon>Salegentibacter</taxon>
    </lineage>
</organism>
<dbReference type="STRING" id="1073325.SAMN05444483_103319"/>
<keyword evidence="4" id="KW-0378">Hydrolase</keyword>
<feature type="coiled-coil region" evidence="1">
    <location>
        <begin position="761"/>
        <end position="838"/>
    </location>
</feature>
<feature type="coiled-coil region" evidence="1">
    <location>
        <begin position="566"/>
        <end position="600"/>
    </location>
</feature>
<dbReference type="GO" id="GO:0004527">
    <property type="term" value="F:exonuclease activity"/>
    <property type="evidence" value="ECO:0007669"/>
    <property type="project" value="UniProtKB-KW"/>
</dbReference>
<keyword evidence="4" id="KW-0540">Nuclease</keyword>
<keyword evidence="1" id="KW-0175">Coiled coil</keyword>
<evidence type="ECO:0000259" key="3">
    <source>
        <dbReference type="Pfam" id="PF13476"/>
    </source>
</evidence>
<keyword evidence="5" id="KW-1185">Reference proteome</keyword>
<sequence length="1008" mass="114967">MKILSIAFKNINSLKGENHIDFEAHPFSGNTLFAITGPTGSGKSSILDVISLALFNQVPRLGKISRKEIREKGAILTRNQKEAYARVTYETGAGRFTSSWSIEVNRNGNLNDYNMEIANLQDNSLLDLKKSEVPGKNEALIGLNYDQFIKSVLLAQGDFAKFLSAKKEERGELLEKITGTGIYRQLGIMAFERFKLETAEIENQQQEKKLLESYLLSEEDKEAFSAEFKTKFSDLEKHQKDLKLLEKQLDLKESIRKQEKEIFKLKEEESALSSKLKSFEDEHGTRLKQHEKLQPIAEDLKTCERLEKELKDLKTEIQQTSGKLADNKNGNDNFIKKVGTFIHAEVTAENLKSKLQDFSEEIRKLQEEKTSLGSEYKSKFQLFKTETKDLKLNVKESDPQTAAEDIEALKSKNKKIIEDLKPELATIDLTNPASAKENLNTSLEESRDAAQFSDKKREQQKQLTKLEKETSTHQNELNTLPEKIQEQEKHVISLKKDLKILELERENQVKTASLEELRKTLKSGETCPLCGSQEHPYAEQLPEFQDDLSEKISAKISEIESVHKTLSTLEAKLKYAKESLRKFSEEIEEINRERIKSETDFKIKYPDLKVENTTDWQAKIVQLKEQLEALESFEIAQQKLEAIKNGLPILEELKTILAKGKKLREQLENNYSGNNIAEDTGRFLDAWNSLSNEKDNLEKNIKTQQEKLNQETSKFDELEQELLPQIKKENFESVKSACEALLPAREFLTLKEKKEQLLKEKSIAETGITTLQKQLQELKQREVEKSFEALKLEQEDKKTQEKQLAEDCESLKRKLTNNEENLERLKALETKIGEKEKQSKRWRLLNTLIGDRQGKKFNDFAQDLTLSQLIYLANIRLKDLSERYKLDKAISGEDDGLVAIDEDMGGQRRSVKTLSGGETFLLSLSLALALSDLASRNVSINSLFIDEGFGTLDPETLDQTLDTLEKLQAESGKTIGIISHVSSLKERIGIQIQLTRNGQGYSSVSVLG</sequence>
<dbReference type="GO" id="GO:0016887">
    <property type="term" value="F:ATP hydrolysis activity"/>
    <property type="evidence" value="ECO:0007669"/>
    <property type="project" value="InterPro"/>
</dbReference>
<dbReference type="SUPFAM" id="SSF52540">
    <property type="entry name" value="P-loop containing nucleoside triphosphate hydrolases"/>
    <property type="match status" value="2"/>
</dbReference>
<evidence type="ECO:0000313" key="4">
    <source>
        <dbReference type="EMBL" id="SHF94214.1"/>
    </source>
</evidence>
<protein>
    <submittedName>
        <fullName evidence="4">Exonuclease SbcC</fullName>
    </submittedName>
</protein>
<keyword evidence="4" id="KW-0269">Exonuclease</keyword>
<reference evidence="5" key="1">
    <citation type="submission" date="2016-11" db="EMBL/GenBank/DDBJ databases">
        <authorList>
            <person name="Varghese N."/>
            <person name="Submissions S."/>
        </authorList>
    </citation>
    <scope>NUCLEOTIDE SEQUENCE [LARGE SCALE GENOMIC DNA]</scope>
    <source>
        <strain evidence="5">DSM 24579</strain>
    </source>
</reference>
<dbReference type="OrthoDB" id="9795626at2"/>
<dbReference type="PANTHER" id="PTHR32114">
    <property type="entry name" value="ABC TRANSPORTER ABCH.3"/>
    <property type="match status" value="1"/>
</dbReference>
<feature type="region of interest" description="Disordered" evidence="2">
    <location>
        <begin position="437"/>
        <end position="483"/>
    </location>
</feature>
<dbReference type="Pfam" id="PF13476">
    <property type="entry name" value="AAA_23"/>
    <property type="match status" value="1"/>
</dbReference>
<name>A0A1M5FS20_SALEC</name>
<dbReference type="AlphaFoldDB" id="A0A1M5FS20"/>
<dbReference type="Pfam" id="PF13558">
    <property type="entry name" value="SbcC_Walker_B"/>
    <property type="match status" value="1"/>
</dbReference>
<feature type="coiled-coil region" evidence="1">
    <location>
        <begin position="650"/>
        <end position="721"/>
    </location>
</feature>
<feature type="domain" description="Rad50/SbcC-type AAA" evidence="3">
    <location>
        <begin position="6"/>
        <end position="249"/>
    </location>
</feature>
<gene>
    <name evidence="4" type="ORF">SAMN05444483_103319</name>
</gene>
<dbReference type="InterPro" id="IPR038729">
    <property type="entry name" value="Rad50/SbcC_AAA"/>
</dbReference>
<dbReference type="RefSeq" id="WP_072878322.1">
    <property type="nucleotide sequence ID" value="NZ_FQVT01000003.1"/>
</dbReference>
<dbReference type="PANTHER" id="PTHR32114:SF2">
    <property type="entry name" value="ABC TRANSPORTER ABCH.3"/>
    <property type="match status" value="1"/>
</dbReference>
<accession>A0A1M5FS20</accession>
<proteinExistence type="predicted"/>
<evidence type="ECO:0000256" key="2">
    <source>
        <dbReference type="SAM" id="MobiDB-lite"/>
    </source>
</evidence>
<dbReference type="EMBL" id="FQVT01000003">
    <property type="protein sequence ID" value="SHF94214.1"/>
    <property type="molecule type" value="Genomic_DNA"/>
</dbReference>
<feature type="compositionally biased region" description="Basic and acidic residues" evidence="2">
    <location>
        <begin position="444"/>
        <end position="471"/>
    </location>
</feature>
<evidence type="ECO:0000256" key="1">
    <source>
        <dbReference type="SAM" id="Coils"/>
    </source>
</evidence>
<feature type="coiled-coil region" evidence="1">
    <location>
        <begin position="348"/>
        <end position="375"/>
    </location>
</feature>
<feature type="coiled-coil region" evidence="1">
    <location>
        <begin position="201"/>
        <end position="323"/>
    </location>
</feature>
<dbReference type="GO" id="GO:0006302">
    <property type="term" value="P:double-strand break repair"/>
    <property type="evidence" value="ECO:0007669"/>
    <property type="project" value="InterPro"/>
</dbReference>
<evidence type="ECO:0000313" key="5">
    <source>
        <dbReference type="Proteomes" id="UP000183945"/>
    </source>
</evidence>
<dbReference type="Gene3D" id="3.40.50.300">
    <property type="entry name" value="P-loop containing nucleotide triphosphate hydrolases"/>
    <property type="match status" value="2"/>
</dbReference>